<evidence type="ECO:0000313" key="1">
    <source>
        <dbReference type="EMBL" id="ERK41061.1"/>
    </source>
</evidence>
<dbReference type="AlphaFoldDB" id="U2PAC0"/>
<dbReference type="Proteomes" id="UP000016644">
    <property type="component" value="Unassembled WGS sequence"/>
</dbReference>
<accession>U2PAC0</accession>
<reference evidence="1 2" key="1">
    <citation type="submission" date="2013-06" db="EMBL/GenBank/DDBJ databases">
        <authorList>
            <person name="Weinstock G."/>
            <person name="Sodergren E."/>
            <person name="Lobos E.A."/>
            <person name="Fulton L."/>
            <person name="Fulton R."/>
            <person name="Courtney L."/>
            <person name="Fronick C."/>
            <person name="O'Laughlin M."/>
            <person name="Godfrey J."/>
            <person name="Wilson R.M."/>
            <person name="Miner T."/>
            <person name="Farmer C."/>
            <person name="Delehaunty K."/>
            <person name="Cordes M."/>
            <person name="Minx P."/>
            <person name="Tomlinson C."/>
            <person name="Chen J."/>
            <person name="Wollam A."/>
            <person name="Pepin K.H."/>
            <person name="Bhonagiri V."/>
            <person name="Zhang X."/>
            <person name="Warren W."/>
            <person name="Mitreva M."/>
            <person name="Mardis E.R."/>
            <person name="Wilson R.K."/>
        </authorList>
    </citation>
    <scope>NUCLEOTIDE SEQUENCE [LARGE SCALE GENOMIC DNA]</scope>
    <source>
        <strain evidence="1 2">ATCC 14869</strain>
    </source>
</reference>
<dbReference type="HOGENOM" id="CLU_2356141_0_0_9"/>
<dbReference type="EMBL" id="AWVK01000118">
    <property type="protein sequence ID" value="ERK41061.1"/>
    <property type="molecule type" value="Genomic_DNA"/>
</dbReference>
<organism evidence="1 2">
    <name type="scientific">Levilactobacillus brevis ATCC 14869 = DSM 20054</name>
    <dbReference type="NCBI Taxonomy" id="649758"/>
    <lineage>
        <taxon>Bacteria</taxon>
        <taxon>Bacillati</taxon>
        <taxon>Bacillota</taxon>
        <taxon>Bacilli</taxon>
        <taxon>Lactobacillales</taxon>
        <taxon>Lactobacillaceae</taxon>
        <taxon>Levilactobacillus</taxon>
    </lineage>
</organism>
<evidence type="ECO:0000313" key="2">
    <source>
        <dbReference type="Proteomes" id="UP000016644"/>
    </source>
</evidence>
<gene>
    <name evidence="1" type="ORF">HMPREF0495_02449</name>
</gene>
<name>U2PAC0_LEVBR</name>
<comment type="caution">
    <text evidence="1">The sequence shown here is derived from an EMBL/GenBank/DDBJ whole genome shotgun (WGS) entry which is preliminary data.</text>
</comment>
<protein>
    <submittedName>
        <fullName evidence="1">Uncharacterized protein</fullName>
    </submittedName>
</protein>
<dbReference type="PATRIC" id="fig|649758.3.peg.2182"/>
<proteinExistence type="predicted"/>
<sequence length="96" mass="11284">MEIVPPVWMAKIFFTRVNFFRKILVSTLYPTCSKIKLEFGEDDHQMAKKDETDPYYHPGPHVHPKKYSSSGGLADWGPLLSWFSDGIKKLWHRFKK</sequence>